<dbReference type="SUPFAM" id="SSF52540">
    <property type="entry name" value="P-loop containing nucleoside triphosphate hydrolases"/>
    <property type="match status" value="1"/>
</dbReference>
<feature type="repeat" description="ANK" evidence="2">
    <location>
        <begin position="970"/>
        <end position="1002"/>
    </location>
</feature>
<keyword evidence="6" id="KW-1185">Reference proteome</keyword>
<protein>
    <submittedName>
        <fullName evidence="5">Purine and uridine phosphorylase</fullName>
    </submittedName>
</protein>
<feature type="repeat" description="ANK" evidence="2">
    <location>
        <begin position="937"/>
        <end position="969"/>
    </location>
</feature>
<evidence type="ECO:0000313" key="5">
    <source>
        <dbReference type="EMBL" id="KAL2819101.1"/>
    </source>
</evidence>
<dbReference type="PANTHER" id="PTHR46082:SF11">
    <property type="entry name" value="AAA+ ATPASE DOMAIN-CONTAINING PROTEIN-RELATED"/>
    <property type="match status" value="1"/>
</dbReference>
<evidence type="ECO:0000259" key="4">
    <source>
        <dbReference type="Pfam" id="PF24883"/>
    </source>
</evidence>
<feature type="domain" description="Nephrocystin 3-like N-terminal" evidence="4">
    <location>
        <begin position="395"/>
        <end position="556"/>
    </location>
</feature>
<dbReference type="InterPro" id="IPR027417">
    <property type="entry name" value="P-loop_NTPase"/>
</dbReference>
<proteinExistence type="predicted"/>
<accession>A0ABR4HUM1</accession>
<feature type="domain" description="GPI inositol-deacylase winged helix" evidence="3">
    <location>
        <begin position="672"/>
        <end position="765"/>
    </location>
</feature>
<feature type="repeat" description="ANK" evidence="2">
    <location>
        <begin position="904"/>
        <end position="936"/>
    </location>
</feature>
<feature type="repeat" description="ANK" evidence="2">
    <location>
        <begin position="871"/>
        <end position="903"/>
    </location>
</feature>
<dbReference type="Gene3D" id="3.40.50.300">
    <property type="entry name" value="P-loop containing nucleotide triphosphate hydrolases"/>
    <property type="match status" value="1"/>
</dbReference>
<comment type="caution">
    <text evidence="5">The sequence shown here is derived from an EMBL/GenBank/DDBJ whole genome shotgun (WGS) entry which is preliminary data.</text>
</comment>
<sequence length="1066" mass="119326">MATVKALDSPDLYTVGWIAALPIERAAATAMLDERHDKPSGFVQHQADKNSYTWGRIGEHNVVVASLPAGSYGTVSAATTASNLLSSLPQIRIGLLVGIGGGISRPEQGRDIRLGDVVVSQPDGTTGGVIQYDFVKAKPNQKLERKGSLCLPPLVLLHALANLQAEHELGLSRVPEFLKAMPQKRTPIANGRQGENGYIHQGFENDRLFKSSYTHVAGHNCRACDTMEEVERDQRDSTDPEIHYGIIVSGNMLVKDATTRDKLVEDIGEECICFEMEAAGLMNHFPCLVIRGICDYADSHKNDRWQRYAAATAASYAKELLGYVPTTDLQETQRALDVLKSMGEDIKNMQSVTSDTKLDVEVLKSDNHVRKIKKWLSPPDTSTNLNEAQKKQHKGTGSWFLESRKFKEWKSGTHRYLWLHGIPGCGKTILSATIINYLNQQADSSPIVLDFFFDFNDKNKQSLENLVRSLLAQLYSRCKNSRKELDKLFLSCNNGEQQPTSESLFSTFLQMVYYVEKTQIVIDALDECNTRKDLLLWMENLASSGHTGLYLLTTSRKEEDIESGLRCWLHQESFVPIQRDPVNHDIRAYVHERLRNDVGFKRWHSATSVQDEIETELMKKADGMFRWAACQLDILQDCLDLRMLRKSLRSLPKTLEETYARILAGISESYQPYAIRLLQFLTYSERPLTVREAVDAIAVDPSGDPPFDPRMRMPESREITKICSSLVSLVTRLGDCNSGEMLEELQLAHFSVQQYLKSGRIEASFPGNLARVASITKVCLAYLSHLDEQRPIKDVRVEFPLAQYSARYWMDHARSVETEEDLPECILKFFLEQPHAYAVWGRLFNPDRPQEKVPRQHENMATPLYYTASAGLHNALQAASRKGYKEIVWILLDHGADVNAQGGYYNDSLQAASYGGHKEIMQTLLDHGAKVNSQGGHYNTALQAASYKGHRDILQLLLDHGADVNAQGGVYSSALQAASYNGHREIMQLLLDHGADVNAQDGDYNTALQAASYKGHKEDVNAQGGDYGNALQAASHGGYKEIGQILLEHGAELMHTIRRYGNDDAL</sequence>
<dbReference type="SUPFAM" id="SSF48403">
    <property type="entry name" value="Ankyrin repeat"/>
    <property type="match status" value="1"/>
</dbReference>
<dbReference type="SUPFAM" id="SSF53167">
    <property type="entry name" value="Purine and uridine phosphorylases"/>
    <property type="match status" value="1"/>
</dbReference>
<dbReference type="Pfam" id="PF13637">
    <property type="entry name" value="Ank_4"/>
    <property type="match status" value="1"/>
</dbReference>
<dbReference type="InterPro" id="IPR054471">
    <property type="entry name" value="GPIID_WHD"/>
</dbReference>
<evidence type="ECO:0000313" key="6">
    <source>
        <dbReference type="Proteomes" id="UP001610334"/>
    </source>
</evidence>
<dbReference type="InterPro" id="IPR056884">
    <property type="entry name" value="NPHP3-like_N"/>
</dbReference>
<dbReference type="InterPro" id="IPR053137">
    <property type="entry name" value="NLR-like"/>
</dbReference>
<organism evidence="5 6">
    <name type="scientific">Aspergillus granulosus</name>
    <dbReference type="NCBI Taxonomy" id="176169"/>
    <lineage>
        <taxon>Eukaryota</taxon>
        <taxon>Fungi</taxon>
        <taxon>Dikarya</taxon>
        <taxon>Ascomycota</taxon>
        <taxon>Pezizomycotina</taxon>
        <taxon>Eurotiomycetes</taxon>
        <taxon>Eurotiomycetidae</taxon>
        <taxon>Eurotiales</taxon>
        <taxon>Aspergillaceae</taxon>
        <taxon>Aspergillus</taxon>
        <taxon>Aspergillus subgen. Nidulantes</taxon>
    </lineage>
</organism>
<evidence type="ECO:0000259" key="3">
    <source>
        <dbReference type="Pfam" id="PF22939"/>
    </source>
</evidence>
<dbReference type="Pfam" id="PF24883">
    <property type="entry name" value="NPHP3_N"/>
    <property type="match status" value="1"/>
</dbReference>
<dbReference type="PROSITE" id="PS50297">
    <property type="entry name" value="ANK_REP_REGION"/>
    <property type="match status" value="3"/>
</dbReference>
<dbReference type="Pfam" id="PF12796">
    <property type="entry name" value="Ank_2"/>
    <property type="match status" value="1"/>
</dbReference>
<evidence type="ECO:0000256" key="1">
    <source>
        <dbReference type="ARBA" id="ARBA00022737"/>
    </source>
</evidence>
<dbReference type="InterPro" id="IPR002110">
    <property type="entry name" value="Ankyrin_rpt"/>
</dbReference>
<dbReference type="Gene3D" id="3.40.50.1580">
    <property type="entry name" value="Nucleoside phosphorylase domain"/>
    <property type="match status" value="1"/>
</dbReference>
<dbReference type="PROSITE" id="PS50088">
    <property type="entry name" value="ANK_REPEAT"/>
    <property type="match status" value="4"/>
</dbReference>
<dbReference type="Pfam" id="PF22939">
    <property type="entry name" value="WHD_GPIID"/>
    <property type="match status" value="1"/>
</dbReference>
<dbReference type="SMART" id="SM00248">
    <property type="entry name" value="ANK"/>
    <property type="match status" value="5"/>
</dbReference>
<dbReference type="Proteomes" id="UP001610334">
    <property type="component" value="Unassembled WGS sequence"/>
</dbReference>
<keyword evidence="2" id="KW-0040">ANK repeat</keyword>
<reference evidence="5 6" key="1">
    <citation type="submission" date="2024-07" db="EMBL/GenBank/DDBJ databases">
        <title>Section-level genome sequencing and comparative genomics of Aspergillus sections Usti and Cavernicolus.</title>
        <authorList>
            <consortium name="Lawrence Berkeley National Laboratory"/>
            <person name="Nybo J.L."/>
            <person name="Vesth T.C."/>
            <person name="Theobald S."/>
            <person name="Frisvad J.C."/>
            <person name="Larsen T.O."/>
            <person name="Kjaerboelling I."/>
            <person name="Rothschild-Mancinelli K."/>
            <person name="Lyhne E.K."/>
            <person name="Kogle M.E."/>
            <person name="Barry K."/>
            <person name="Clum A."/>
            <person name="Na H."/>
            <person name="Ledsgaard L."/>
            <person name="Lin J."/>
            <person name="Lipzen A."/>
            <person name="Kuo A."/>
            <person name="Riley R."/>
            <person name="Mondo S."/>
            <person name="Labutti K."/>
            <person name="Haridas S."/>
            <person name="Pangalinan J."/>
            <person name="Salamov A.A."/>
            <person name="Simmons B.A."/>
            <person name="Magnuson J.K."/>
            <person name="Chen J."/>
            <person name="Drula E."/>
            <person name="Henrissat B."/>
            <person name="Wiebenga A."/>
            <person name="Lubbers R.J."/>
            <person name="Gomes A.C."/>
            <person name="Makela M.R."/>
            <person name="Stajich J."/>
            <person name="Grigoriev I.V."/>
            <person name="Mortensen U.H."/>
            <person name="De Vries R.P."/>
            <person name="Baker S.E."/>
            <person name="Andersen M.R."/>
        </authorList>
    </citation>
    <scope>NUCLEOTIDE SEQUENCE [LARGE SCALE GENOMIC DNA]</scope>
    <source>
        <strain evidence="5 6">CBS 588.65</strain>
    </source>
</reference>
<dbReference type="Gene3D" id="1.25.40.20">
    <property type="entry name" value="Ankyrin repeat-containing domain"/>
    <property type="match status" value="1"/>
</dbReference>
<name>A0ABR4HUM1_9EURO</name>
<dbReference type="InterPro" id="IPR035994">
    <property type="entry name" value="Nucleoside_phosphorylase_sf"/>
</dbReference>
<keyword evidence="1" id="KW-0677">Repeat</keyword>
<dbReference type="InterPro" id="IPR036770">
    <property type="entry name" value="Ankyrin_rpt-contain_sf"/>
</dbReference>
<dbReference type="PANTHER" id="PTHR46082">
    <property type="entry name" value="ATP/GTP-BINDING PROTEIN-RELATED"/>
    <property type="match status" value="1"/>
</dbReference>
<evidence type="ECO:0000256" key="2">
    <source>
        <dbReference type="PROSITE-ProRule" id="PRU00023"/>
    </source>
</evidence>
<gene>
    <name evidence="5" type="ORF">BJX63DRAFT_439295</name>
</gene>
<dbReference type="EMBL" id="JBFXLT010000011">
    <property type="protein sequence ID" value="KAL2819101.1"/>
    <property type="molecule type" value="Genomic_DNA"/>
</dbReference>